<gene>
    <name evidence="9" type="ORF">ACFOZ9_17545</name>
</gene>
<name>A0ABV8XTK0_9DEIO</name>
<evidence type="ECO:0000259" key="6">
    <source>
        <dbReference type="PROSITE" id="PS50109"/>
    </source>
</evidence>
<dbReference type="Gene3D" id="3.30.450.40">
    <property type="match status" value="3"/>
</dbReference>
<dbReference type="PROSITE" id="PS50109">
    <property type="entry name" value="HIS_KIN"/>
    <property type="match status" value="1"/>
</dbReference>
<dbReference type="InterPro" id="IPR000014">
    <property type="entry name" value="PAS"/>
</dbReference>
<dbReference type="SMART" id="SM00065">
    <property type="entry name" value="GAF"/>
    <property type="match status" value="3"/>
</dbReference>
<evidence type="ECO:0000256" key="5">
    <source>
        <dbReference type="ARBA" id="ARBA00022777"/>
    </source>
</evidence>
<dbReference type="InterPro" id="IPR036097">
    <property type="entry name" value="HisK_dim/P_sf"/>
</dbReference>
<feature type="domain" description="PAS" evidence="7">
    <location>
        <begin position="359"/>
        <end position="429"/>
    </location>
</feature>
<dbReference type="PANTHER" id="PTHR43304">
    <property type="entry name" value="PHYTOCHROME-LIKE PROTEIN CPH1"/>
    <property type="match status" value="1"/>
</dbReference>
<dbReference type="RefSeq" id="WP_380042135.1">
    <property type="nucleotide sequence ID" value="NZ_JBHSEH010000028.1"/>
</dbReference>
<dbReference type="EMBL" id="JBHSEH010000028">
    <property type="protein sequence ID" value="MFC4428013.1"/>
    <property type="molecule type" value="Genomic_DNA"/>
</dbReference>
<dbReference type="InterPro" id="IPR036890">
    <property type="entry name" value="HATPase_C_sf"/>
</dbReference>
<dbReference type="CDD" id="cd00130">
    <property type="entry name" value="PAS"/>
    <property type="match status" value="2"/>
</dbReference>
<keyword evidence="4" id="KW-0808">Transferase</keyword>
<evidence type="ECO:0000256" key="4">
    <source>
        <dbReference type="ARBA" id="ARBA00022679"/>
    </source>
</evidence>
<dbReference type="SMART" id="SM00387">
    <property type="entry name" value="HATPase_c"/>
    <property type="match status" value="1"/>
</dbReference>
<dbReference type="Gene3D" id="3.30.565.10">
    <property type="entry name" value="Histidine kinase-like ATPase, C-terminal domain"/>
    <property type="match status" value="1"/>
</dbReference>
<keyword evidence="3" id="KW-0597">Phosphoprotein</keyword>
<evidence type="ECO:0000256" key="3">
    <source>
        <dbReference type="ARBA" id="ARBA00022553"/>
    </source>
</evidence>
<evidence type="ECO:0000256" key="1">
    <source>
        <dbReference type="ARBA" id="ARBA00000085"/>
    </source>
</evidence>
<dbReference type="Pfam" id="PF00512">
    <property type="entry name" value="HisKA"/>
    <property type="match status" value="1"/>
</dbReference>
<dbReference type="InterPro" id="IPR005467">
    <property type="entry name" value="His_kinase_dom"/>
</dbReference>
<dbReference type="SUPFAM" id="SSF55781">
    <property type="entry name" value="GAF domain-like"/>
    <property type="match status" value="3"/>
</dbReference>
<protein>
    <recommendedName>
        <fullName evidence="2">histidine kinase</fullName>
        <ecNumber evidence="2">2.7.13.3</ecNumber>
    </recommendedName>
</protein>
<dbReference type="Pfam" id="PF01590">
    <property type="entry name" value="GAF"/>
    <property type="match status" value="1"/>
</dbReference>
<dbReference type="EC" id="2.7.13.3" evidence="2"/>
<dbReference type="Gene3D" id="1.10.287.130">
    <property type="match status" value="1"/>
</dbReference>
<dbReference type="InterPro" id="IPR035965">
    <property type="entry name" value="PAS-like_dom_sf"/>
</dbReference>
<dbReference type="InterPro" id="IPR003594">
    <property type="entry name" value="HATPase_dom"/>
</dbReference>
<dbReference type="NCBIfam" id="TIGR00229">
    <property type="entry name" value="sensory_box"/>
    <property type="match status" value="2"/>
</dbReference>
<accession>A0ABV8XTK0</accession>
<dbReference type="PRINTS" id="PR00344">
    <property type="entry name" value="BCTRLSENSOR"/>
</dbReference>
<dbReference type="SMART" id="SM00388">
    <property type="entry name" value="HisKA"/>
    <property type="match status" value="1"/>
</dbReference>
<dbReference type="InterPro" id="IPR003661">
    <property type="entry name" value="HisK_dim/P_dom"/>
</dbReference>
<dbReference type="InterPro" id="IPR003018">
    <property type="entry name" value="GAF"/>
</dbReference>
<dbReference type="SUPFAM" id="SSF55785">
    <property type="entry name" value="PYP-like sensor domain (PAS domain)"/>
    <property type="match status" value="2"/>
</dbReference>
<evidence type="ECO:0000259" key="7">
    <source>
        <dbReference type="PROSITE" id="PS50112"/>
    </source>
</evidence>
<comment type="caution">
    <text evidence="9">The sequence shown here is derived from an EMBL/GenBank/DDBJ whole genome shotgun (WGS) entry which is preliminary data.</text>
</comment>
<dbReference type="Pfam" id="PF13185">
    <property type="entry name" value="GAF_2"/>
    <property type="match status" value="1"/>
</dbReference>
<dbReference type="PANTHER" id="PTHR43304:SF1">
    <property type="entry name" value="PAC DOMAIN-CONTAINING PROTEIN"/>
    <property type="match status" value="1"/>
</dbReference>
<keyword evidence="5" id="KW-0418">Kinase</keyword>
<dbReference type="InterPro" id="IPR029016">
    <property type="entry name" value="GAF-like_dom_sf"/>
</dbReference>
<feature type="domain" description="Histidine kinase" evidence="6">
    <location>
        <begin position="818"/>
        <end position="1032"/>
    </location>
</feature>
<evidence type="ECO:0000256" key="2">
    <source>
        <dbReference type="ARBA" id="ARBA00012438"/>
    </source>
</evidence>
<dbReference type="PROSITE" id="PS50113">
    <property type="entry name" value="PAC"/>
    <property type="match status" value="2"/>
</dbReference>
<organism evidence="9 10">
    <name type="scientific">Deinococcus navajonensis</name>
    <dbReference type="NCBI Taxonomy" id="309884"/>
    <lineage>
        <taxon>Bacteria</taxon>
        <taxon>Thermotogati</taxon>
        <taxon>Deinococcota</taxon>
        <taxon>Deinococci</taxon>
        <taxon>Deinococcales</taxon>
        <taxon>Deinococcaceae</taxon>
        <taxon>Deinococcus</taxon>
    </lineage>
</organism>
<dbReference type="CDD" id="cd00082">
    <property type="entry name" value="HisKA"/>
    <property type="match status" value="1"/>
</dbReference>
<evidence type="ECO:0000313" key="9">
    <source>
        <dbReference type="EMBL" id="MFC4428013.1"/>
    </source>
</evidence>
<dbReference type="InterPro" id="IPR000700">
    <property type="entry name" value="PAS-assoc_C"/>
</dbReference>
<comment type="catalytic activity">
    <reaction evidence="1">
        <text>ATP + protein L-histidine = ADP + protein N-phospho-L-histidine.</text>
        <dbReference type="EC" id="2.7.13.3"/>
    </reaction>
</comment>
<evidence type="ECO:0000259" key="8">
    <source>
        <dbReference type="PROSITE" id="PS50113"/>
    </source>
</evidence>
<sequence>MNGPFSEPRPEVGPVDPLLVVARALGAALRPDEVDEVILRQVVPLTGASSGTVVREMDGQTLLMRLSDQDQNGPASWQALPAGAALPVARVLQGQQPLFLSRTKVGEQCPDLAALLRPGTQAVAVVPLVLEGQALAAVTLSFARELDIAPAHQPHILALVQECAPALGRARRFEEEQQARERQTLMAEAAEVLSLSLESQDTLKRLMNLAIKHVADWAAVYLPDAQGRLEPVAVAHRNPELVELLHWMVAQYPADPAVPGSSAWVMATGEPFLLPVVPAALIDQIEAAPQREAIRRMGFQSLMHVPMQAQGQTVGVLGLAASDPQRAYGPDDLALAQQLASRAAQVLAQARQLQASRHGEERYRSLLDATRQTVWTNTADGLLMGEQPGWARLTGQTQAEYQGYGWTSRVMPEDLADAVGDWERALATRTTYETHQRVRVADGSYRHFHVRAVPVLTETGEVREWVGVHTDITDRVQAEEKLRRSEERFRRLVNASPTGIAVGTADGTLRLPNDAYLRMVGFSWEEFEAGRLNWLELTPPEWRAADERAFQEVTERGTSEFYEKEMMRRDGSRFPVGLVLSRYEQNDETFVVGYIQDLTLQKAAEHALREHGIELERRVEERTRALEEQRAGLDTFVAYTEAVGTETDTAALVRQAMEVLSSRFPQASAAYYEPQGDLWMPLAWTQDMRQDVLAMIQAGVPSSVPLFARTIAARHEVFVDAWDPQDEEVEVTEEYEAGAAYPLILGERLVGLLLIGLRGTARWSARDKALVRAVGRSLSLALERGEHIANLEAQRAELDARTRQLERSNAELERFAYVASHDLQEPLRTIASFTELLERRYGDLYDDRGKGYLRLIVRGAARMKTLLDDLLVFSRLGAEKITLEPVHVSRCVEGALERLQGALEESGGQVVCGPLPVVEGSELQLTQVFQNLIGNGLKFRRPGAVPDIQIRAVRDGEYWQLTVADNGIGIEPAYFERIFVMFQRLHGRDQYEGTGLGLAICLKVIERHGGRLWVESRPGEGSAFHFTLRAAPVPES</sequence>
<dbReference type="InterPro" id="IPR004358">
    <property type="entry name" value="Sig_transdc_His_kin-like_C"/>
</dbReference>
<feature type="domain" description="PAS" evidence="7">
    <location>
        <begin position="485"/>
        <end position="557"/>
    </location>
</feature>
<dbReference type="Pfam" id="PF02518">
    <property type="entry name" value="HATPase_c"/>
    <property type="match status" value="1"/>
</dbReference>
<feature type="domain" description="PAC" evidence="8">
    <location>
        <begin position="560"/>
        <end position="610"/>
    </location>
</feature>
<reference evidence="10" key="1">
    <citation type="journal article" date="2019" name="Int. J. Syst. Evol. Microbiol.">
        <title>The Global Catalogue of Microorganisms (GCM) 10K type strain sequencing project: providing services to taxonomists for standard genome sequencing and annotation.</title>
        <authorList>
            <consortium name="The Broad Institute Genomics Platform"/>
            <consortium name="The Broad Institute Genome Sequencing Center for Infectious Disease"/>
            <person name="Wu L."/>
            <person name="Ma J."/>
        </authorList>
    </citation>
    <scope>NUCLEOTIDE SEQUENCE [LARGE SCALE GENOMIC DNA]</scope>
    <source>
        <strain evidence="10">CCUG 56029</strain>
    </source>
</reference>
<dbReference type="Pfam" id="PF08447">
    <property type="entry name" value="PAS_3"/>
    <property type="match status" value="1"/>
</dbReference>
<dbReference type="PROSITE" id="PS50112">
    <property type="entry name" value="PAS"/>
    <property type="match status" value="2"/>
</dbReference>
<dbReference type="Gene3D" id="3.30.450.20">
    <property type="entry name" value="PAS domain"/>
    <property type="match status" value="2"/>
</dbReference>
<dbReference type="Pfam" id="PF13426">
    <property type="entry name" value="PAS_9"/>
    <property type="match status" value="1"/>
</dbReference>
<dbReference type="SUPFAM" id="SSF47384">
    <property type="entry name" value="Homodimeric domain of signal transducing histidine kinase"/>
    <property type="match status" value="1"/>
</dbReference>
<keyword evidence="10" id="KW-1185">Reference proteome</keyword>
<dbReference type="InterPro" id="IPR013655">
    <property type="entry name" value="PAS_fold_3"/>
</dbReference>
<dbReference type="SMART" id="SM00091">
    <property type="entry name" value="PAS"/>
    <property type="match status" value="2"/>
</dbReference>
<dbReference type="SUPFAM" id="SSF55874">
    <property type="entry name" value="ATPase domain of HSP90 chaperone/DNA topoisomerase II/histidine kinase"/>
    <property type="match status" value="1"/>
</dbReference>
<dbReference type="InterPro" id="IPR001610">
    <property type="entry name" value="PAC"/>
</dbReference>
<evidence type="ECO:0000313" key="10">
    <source>
        <dbReference type="Proteomes" id="UP001595998"/>
    </source>
</evidence>
<dbReference type="Proteomes" id="UP001595998">
    <property type="component" value="Unassembled WGS sequence"/>
</dbReference>
<dbReference type="SMART" id="SM00086">
    <property type="entry name" value="PAC"/>
    <property type="match status" value="2"/>
</dbReference>
<feature type="domain" description="PAC" evidence="8">
    <location>
        <begin position="432"/>
        <end position="484"/>
    </location>
</feature>
<dbReference type="InterPro" id="IPR052162">
    <property type="entry name" value="Sensor_kinase/Photoreceptor"/>
</dbReference>
<proteinExistence type="predicted"/>